<evidence type="ECO:0000313" key="1">
    <source>
        <dbReference type="EMBL" id="OAE48254.1"/>
    </source>
</evidence>
<sequence length="71" mass="7802">MKGRERRGWASPQVSLNLIFHCVFEPNTISKGSVFPTKAAQAGFFKHRRNTLSSHSMATANFGKPAKLAAL</sequence>
<protein>
    <submittedName>
        <fullName evidence="1">Uncharacterized protein</fullName>
    </submittedName>
</protein>
<accession>A0A176XHC6</accession>
<dbReference type="Proteomes" id="UP000077098">
    <property type="component" value="Unassembled WGS sequence"/>
</dbReference>
<organism evidence="1 2">
    <name type="scientific">Agrobacterium tumefaciens</name>
    <dbReference type="NCBI Taxonomy" id="358"/>
    <lineage>
        <taxon>Bacteria</taxon>
        <taxon>Pseudomonadati</taxon>
        <taxon>Pseudomonadota</taxon>
        <taxon>Alphaproteobacteria</taxon>
        <taxon>Hyphomicrobiales</taxon>
        <taxon>Rhizobiaceae</taxon>
        <taxon>Rhizobium/Agrobacterium group</taxon>
        <taxon>Agrobacterium</taxon>
        <taxon>Agrobacterium tumefaciens complex</taxon>
    </lineage>
</organism>
<comment type="caution">
    <text evidence="1">The sequence shown here is derived from an EMBL/GenBank/DDBJ whole genome shotgun (WGS) entry which is preliminary data.</text>
</comment>
<reference evidence="1 2" key="1">
    <citation type="submission" date="2016-05" db="EMBL/GenBank/DDBJ databases">
        <authorList>
            <person name="Lavstsen T."/>
            <person name="Jespersen J.S."/>
        </authorList>
    </citation>
    <scope>NUCLEOTIDE SEQUENCE [LARGE SCALE GENOMIC DNA]</scope>
    <source>
        <strain evidence="1 2">KCJ1736</strain>
    </source>
</reference>
<dbReference type="EMBL" id="LXPS01000007">
    <property type="protein sequence ID" value="OAE48254.1"/>
    <property type="molecule type" value="Genomic_DNA"/>
</dbReference>
<gene>
    <name evidence="1" type="ORF">A7J57_22970</name>
</gene>
<name>A0A176XHC6_AGRTU</name>
<evidence type="ECO:0000313" key="2">
    <source>
        <dbReference type="Proteomes" id="UP000077098"/>
    </source>
</evidence>
<dbReference type="AlphaFoldDB" id="A0A176XHC6"/>
<proteinExistence type="predicted"/>